<comment type="caution">
    <text evidence="8">The sequence shown here is derived from an EMBL/GenBank/DDBJ whole genome shotgun (WGS) entry which is preliminary data.</text>
</comment>
<evidence type="ECO:0000313" key="8">
    <source>
        <dbReference type="EMBL" id="PAV95543.1"/>
    </source>
</evidence>
<dbReference type="SMART" id="SM00072">
    <property type="entry name" value="GuKc"/>
    <property type="match status" value="1"/>
</dbReference>
<dbReference type="GO" id="GO:0019634">
    <property type="term" value="P:organic phosphonate metabolic process"/>
    <property type="evidence" value="ECO:0007669"/>
    <property type="project" value="UniProtKB-UniRule"/>
</dbReference>
<accession>A0A2A2MA46</accession>
<dbReference type="GO" id="GO:0033863">
    <property type="term" value="F:ribose 1,5-bisphosphate phosphokinase activity"/>
    <property type="evidence" value="ECO:0007669"/>
    <property type="project" value="UniProtKB-UniRule"/>
</dbReference>
<dbReference type="AlphaFoldDB" id="A0A2A2MA46"/>
<dbReference type="Gene3D" id="3.40.50.300">
    <property type="entry name" value="P-loop containing nucleotide triphosphate hydrolases"/>
    <property type="match status" value="1"/>
</dbReference>
<gene>
    <name evidence="6" type="primary">phnN</name>
    <name evidence="8" type="ORF">CJD50_16665</name>
</gene>
<organism evidence="8 9">
    <name type="scientific">Hafnia paralvei</name>
    <dbReference type="NCBI Taxonomy" id="546367"/>
    <lineage>
        <taxon>Bacteria</taxon>
        <taxon>Pseudomonadati</taxon>
        <taxon>Pseudomonadota</taxon>
        <taxon>Gammaproteobacteria</taxon>
        <taxon>Enterobacterales</taxon>
        <taxon>Hafniaceae</taxon>
        <taxon>Hafnia</taxon>
    </lineage>
</organism>
<dbReference type="SUPFAM" id="SSF52540">
    <property type="entry name" value="P-loop containing nucleoside triphosphate hydrolases"/>
    <property type="match status" value="1"/>
</dbReference>
<dbReference type="NCBIfam" id="TIGR02322">
    <property type="entry name" value="phosphon_PhnN"/>
    <property type="match status" value="1"/>
</dbReference>
<evidence type="ECO:0000256" key="2">
    <source>
        <dbReference type="ARBA" id="ARBA00005069"/>
    </source>
</evidence>
<dbReference type="PANTHER" id="PTHR23117">
    <property type="entry name" value="GUANYLATE KINASE-RELATED"/>
    <property type="match status" value="1"/>
</dbReference>
<dbReference type="HAMAP" id="MF_00836">
    <property type="entry name" value="PhnN"/>
    <property type="match status" value="1"/>
</dbReference>
<comment type="caution">
    <text evidence="6">Lacks conserved residue(s) required for the propagation of feature annotation.</text>
</comment>
<dbReference type="Proteomes" id="UP000218796">
    <property type="component" value="Unassembled WGS sequence"/>
</dbReference>
<evidence type="ECO:0000259" key="7">
    <source>
        <dbReference type="SMART" id="SM00072"/>
    </source>
</evidence>
<sequence>MGKLIYLVGASGSGKDSLLQALRKQQTIPLLVAHRYITRACNAGSENHIELSETEFMQRRSQGLFALNWQANQHYYALGIEIDQWLAQGINVVVNGSRAHLPFARERYGNAMLAVCLQVSPNILRQRLQARGRETPQQIEQRLQRARDYQLAENAGCYYLNNNDGLSHTVQAFLRLMVETTPVSVSA</sequence>
<keyword evidence="5 6" id="KW-0067">ATP-binding</keyword>
<dbReference type="InterPro" id="IPR012699">
    <property type="entry name" value="PhnN"/>
</dbReference>
<dbReference type="NCBIfam" id="NF007485">
    <property type="entry name" value="PRK10078.1"/>
    <property type="match status" value="1"/>
</dbReference>
<dbReference type="EC" id="2.7.4.23" evidence="6"/>
<keyword evidence="4 6" id="KW-0547">Nucleotide-binding</keyword>
<evidence type="ECO:0000256" key="4">
    <source>
        <dbReference type="ARBA" id="ARBA00022741"/>
    </source>
</evidence>
<reference evidence="8 9" key="1">
    <citation type="submission" date="2017-08" db="EMBL/GenBank/DDBJ databases">
        <title>Draft Genome Sequence of Hafnia alvei CITHA-6 Isolated from Raw Bovine Milk.</title>
        <authorList>
            <person name="Culligan E.P."/>
            <person name="Mcsweeney A."/>
            <person name="O'Doherty C."/>
            <person name="Gleeson E."/>
            <person name="O'Riordan D."/>
            <person name="Sleator R.D."/>
        </authorList>
    </citation>
    <scope>NUCLEOTIDE SEQUENCE [LARGE SCALE GENOMIC DNA]</scope>
    <source>
        <strain evidence="8 9">CITHA-6</strain>
    </source>
</reference>
<dbReference type="UniPathway" id="UPA00087">
    <property type="reaction ID" value="UER00175"/>
</dbReference>
<comment type="function">
    <text evidence="6">Catalyzes the phosphorylation of ribose 1,5-bisphosphate to 5-phospho-D-ribosyl alpha-1-diphosphate (PRPP).</text>
</comment>
<comment type="catalytic activity">
    <reaction evidence="1 6">
        <text>alpha-D-ribose 1,5-bisphosphate + ATP = 5-phospho-alpha-D-ribose 1-diphosphate + ADP</text>
        <dbReference type="Rhea" id="RHEA:20109"/>
        <dbReference type="ChEBI" id="CHEBI:30616"/>
        <dbReference type="ChEBI" id="CHEBI:58017"/>
        <dbReference type="ChEBI" id="CHEBI:68688"/>
        <dbReference type="ChEBI" id="CHEBI:456216"/>
        <dbReference type="EC" id="2.7.4.23"/>
    </reaction>
</comment>
<comment type="pathway">
    <text evidence="2 6">Metabolic intermediate biosynthesis; 5-phospho-alpha-D-ribose 1-diphosphate biosynthesis; 5-phospho-alpha-D-ribose 1-diphosphate from D-ribose 5-phosphate (route II): step 3/3.</text>
</comment>
<evidence type="ECO:0000256" key="3">
    <source>
        <dbReference type="ARBA" id="ARBA00022679"/>
    </source>
</evidence>
<dbReference type="InterPro" id="IPR027417">
    <property type="entry name" value="P-loop_NTPase"/>
</dbReference>
<comment type="similarity">
    <text evidence="6">Belongs to the ribose 1,5-bisphosphokinase family.</text>
</comment>
<dbReference type="GO" id="GO:0005524">
    <property type="term" value="F:ATP binding"/>
    <property type="evidence" value="ECO:0007669"/>
    <property type="project" value="UniProtKB-KW"/>
</dbReference>
<dbReference type="OrthoDB" id="341217at2"/>
<evidence type="ECO:0000313" key="9">
    <source>
        <dbReference type="Proteomes" id="UP000218796"/>
    </source>
</evidence>
<dbReference type="FunFam" id="3.40.50.300:FF:000979">
    <property type="entry name" value="Ribose 1,5-bisphosphate phosphokinase PhnN"/>
    <property type="match status" value="1"/>
</dbReference>
<feature type="domain" description="Guanylate kinase/L-type calcium channel beta subunit" evidence="7">
    <location>
        <begin position="1"/>
        <end position="181"/>
    </location>
</feature>
<dbReference type="InterPro" id="IPR008145">
    <property type="entry name" value="GK/Ca_channel_bsu"/>
</dbReference>
<dbReference type="EMBL" id="NQMS01000007">
    <property type="protein sequence ID" value="PAV95543.1"/>
    <property type="molecule type" value="Genomic_DNA"/>
</dbReference>
<dbReference type="PANTHER" id="PTHR23117:SF8">
    <property type="entry name" value="RIBOSE 1,5-BISPHOSPHATE PHOSPHOKINASE PHNN"/>
    <property type="match status" value="1"/>
</dbReference>
<keyword evidence="8" id="KW-0418">Kinase</keyword>
<proteinExistence type="inferred from homology"/>
<dbReference type="Pfam" id="PF13238">
    <property type="entry name" value="AAA_18"/>
    <property type="match status" value="1"/>
</dbReference>
<dbReference type="RefSeq" id="WP_008814900.1">
    <property type="nucleotide sequence ID" value="NZ_CALECD010000053.1"/>
</dbReference>
<dbReference type="GO" id="GO:0006015">
    <property type="term" value="P:5-phosphoribose 1-diphosphate biosynthetic process"/>
    <property type="evidence" value="ECO:0007669"/>
    <property type="project" value="UniProtKB-UniRule"/>
</dbReference>
<keyword evidence="9" id="KW-1185">Reference proteome</keyword>
<name>A0A2A2MA46_9GAMM</name>
<protein>
    <recommendedName>
        <fullName evidence="6">Ribose 1,5-bisphosphate phosphokinase PhnN</fullName>
        <ecNumber evidence="6">2.7.4.23</ecNumber>
    </recommendedName>
    <alternativeName>
        <fullName evidence="6">Ribose 1,5-bisphosphokinase</fullName>
    </alternativeName>
</protein>
<evidence type="ECO:0000256" key="6">
    <source>
        <dbReference type="HAMAP-Rule" id="MF_00836"/>
    </source>
</evidence>
<dbReference type="GO" id="GO:0005829">
    <property type="term" value="C:cytosol"/>
    <property type="evidence" value="ECO:0007669"/>
    <property type="project" value="TreeGrafter"/>
</dbReference>
<evidence type="ECO:0000256" key="5">
    <source>
        <dbReference type="ARBA" id="ARBA00022840"/>
    </source>
</evidence>
<keyword evidence="3 6" id="KW-0808">Transferase</keyword>
<evidence type="ECO:0000256" key="1">
    <source>
        <dbReference type="ARBA" id="ARBA00000373"/>
    </source>
</evidence>